<keyword evidence="1" id="KW-0472">Membrane</keyword>
<evidence type="ECO:0000313" key="3">
    <source>
        <dbReference type="Proteomes" id="UP001224682"/>
    </source>
</evidence>
<reference evidence="2 3" key="1">
    <citation type="submission" date="2023-07" db="EMBL/GenBank/DDBJ databases">
        <title>Genomic Encyclopedia of Type Strains, Phase IV (KMG-IV): sequencing the most valuable type-strain genomes for metagenomic binning, comparative biology and taxonomic classification.</title>
        <authorList>
            <person name="Goeker M."/>
        </authorList>
    </citation>
    <scope>NUCLEOTIDE SEQUENCE [LARGE SCALE GENOMIC DNA]</scope>
    <source>
        <strain evidence="2 3">DSM 2457</strain>
    </source>
</reference>
<accession>A0ABU0B6F1</accession>
<protein>
    <submittedName>
        <fullName evidence="2">Uncharacterized protein</fullName>
    </submittedName>
</protein>
<keyword evidence="1" id="KW-0812">Transmembrane</keyword>
<dbReference type="Proteomes" id="UP001224682">
    <property type="component" value="Unassembled WGS sequence"/>
</dbReference>
<evidence type="ECO:0000313" key="2">
    <source>
        <dbReference type="EMBL" id="MDQ0301393.1"/>
    </source>
</evidence>
<name>A0ABU0B6F1_9HYPH</name>
<keyword evidence="1" id="KW-1133">Transmembrane helix</keyword>
<gene>
    <name evidence="2" type="ORF">J2S75_000404</name>
</gene>
<sequence>MLIVVLGFIALICVFATFKILGNWFLPAHVAAGIGRAVDNTMNFVGKLFVVAIGLSVLWALGFLIYSHS</sequence>
<organism evidence="2 3">
    <name type="scientific">Ancylobacter polymorphus</name>
    <dbReference type="NCBI Taxonomy" id="223390"/>
    <lineage>
        <taxon>Bacteria</taxon>
        <taxon>Pseudomonadati</taxon>
        <taxon>Pseudomonadota</taxon>
        <taxon>Alphaproteobacteria</taxon>
        <taxon>Hyphomicrobiales</taxon>
        <taxon>Xanthobacteraceae</taxon>
        <taxon>Ancylobacter</taxon>
    </lineage>
</organism>
<evidence type="ECO:0000256" key="1">
    <source>
        <dbReference type="SAM" id="Phobius"/>
    </source>
</evidence>
<comment type="caution">
    <text evidence="2">The sequence shown here is derived from an EMBL/GenBank/DDBJ whole genome shotgun (WGS) entry which is preliminary data.</text>
</comment>
<dbReference type="RefSeq" id="WP_307017711.1">
    <property type="nucleotide sequence ID" value="NZ_JAUSUI010000001.1"/>
</dbReference>
<dbReference type="EMBL" id="JAUSUI010000001">
    <property type="protein sequence ID" value="MDQ0301393.1"/>
    <property type="molecule type" value="Genomic_DNA"/>
</dbReference>
<keyword evidence="3" id="KW-1185">Reference proteome</keyword>
<proteinExistence type="predicted"/>
<feature type="transmembrane region" description="Helical" evidence="1">
    <location>
        <begin position="48"/>
        <end position="66"/>
    </location>
</feature>